<organism evidence="1 2">
    <name type="scientific">Frankia alni (strain DSM 45986 / CECT 9034 / ACN14a)</name>
    <dbReference type="NCBI Taxonomy" id="326424"/>
    <lineage>
        <taxon>Bacteria</taxon>
        <taxon>Bacillati</taxon>
        <taxon>Actinomycetota</taxon>
        <taxon>Actinomycetes</taxon>
        <taxon>Frankiales</taxon>
        <taxon>Frankiaceae</taxon>
        <taxon>Frankia</taxon>
    </lineage>
</organism>
<keyword evidence="2" id="KW-1185">Reference proteome</keyword>
<name>Q0RN19_FRAAA</name>
<gene>
    <name evidence="1" type="ordered locus">FRAAL2427</name>
</gene>
<dbReference type="AlphaFoldDB" id="Q0RN19"/>
<dbReference type="STRING" id="326424.FRAAL2427"/>
<proteinExistence type="predicted"/>
<dbReference type="KEGG" id="fal:FRAAL2427"/>
<dbReference type="HOGENOM" id="CLU_2861212_0_0_11"/>
<protein>
    <submittedName>
        <fullName evidence="1">Uncharacterized protein</fullName>
    </submittedName>
</protein>
<evidence type="ECO:0000313" key="1">
    <source>
        <dbReference type="EMBL" id="CAJ61076.1"/>
    </source>
</evidence>
<accession>Q0RN19</accession>
<evidence type="ECO:0000313" key="2">
    <source>
        <dbReference type="Proteomes" id="UP000000657"/>
    </source>
</evidence>
<dbReference type="Proteomes" id="UP000000657">
    <property type="component" value="Chromosome"/>
</dbReference>
<sequence>MDQGCGGLRHVVHGLSPQTVHNAPHPTSRGTRGCRAGGPTALILGWMCKDAPCRRPVGVGGARA</sequence>
<reference evidence="1 2" key="1">
    <citation type="journal article" date="2007" name="Genome Res.">
        <title>Genome characteristics of facultatively symbiotic Frankia sp. strains reflect host range and host plant biogeography.</title>
        <authorList>
            <person name="Normand P."/>
            <person name="Lapierre P."/>
            <person name="Tisa L.S."/>
            <person name="Gogarten J.P."/>
            <person name="Alloisio N."/>
            <person name="Bagnarol E."/>
            <person name="Bassi C.A."/>
            <person name="Berry A.M."/>
            <person name="Bickhart D.M."/>
            <person name="Choisne N."/>
            <person name="Couloux A."/>
            <person name="Cournoyer B."/>
            <person name="Cruveiller S."/>
            <person name="Daubin V."/>
            <person name="Demange N."/>
            <person name="Francino M.P."/>
            <person name="Goltsman E."/>
            <person name="Huang Y."/>
            <person name="Kopp O.R."/>
            <person name="Labarre L."/>
            <person name="Lapidus A."/>
            <person name="Lavire C."/>
            <person name="Marechal J."/>
            <person name="Martinez M."/>
            <person name="Mastronunzio J.E."/>
            <person name="Mullin B.C."/>
            <person name="Niemann J."/>
            <person name="Pujic P."/>
            <person name="Rawnsley T."/>
            <person name="Rouy Z."/>
            <person name="Schenowitz C."/>
            <person name="Sellstedt A."/>
            <person name="Tavares F."/>
            <person name="Tomkins J.P."/>
            <person name="Vallenet D."/>
            <person name="Valverde C."/>
            <person name="Wall L.G."/>
            <person name="Wang Y."/>
            <person name="Medigue C."/>
            <person name="Benson D.R."/>
        </authorList>
    </citation>
    <scope>NUCLEOTIDE SEQUENCE [LARGE SCALE GENOMIC DNA]</scope>
    <source>
        <strain evidence="2">DSM 45986 / CECT 9034 / ACN14a</strain>
    </source>
</reference>
<dbReference type="EMBL" id="CT573213">
    <property type="protein sequence ID" value="CAJ61076.1"/>
    <property type="molecule type" value="Genomic_DNA"/>
</dbReference>